<dbReference type="GO" id="GO:0003700">
    <property type="term" value="F:DNA-binding transcription factor activity"/>
    <property type="evidence" value="ECO:0007669"/>
    <property type="project" value="InterPro"/>
</dbReference>
<comment type="similarity">
    <text evidence="8">Belongs to the AP2/ERF transcription factor family. ERF subfamily.</text>
</comment>
<reference evidence="11 13" key="1">
    <citation type="journal article" date="2008" name="Science">
        <title>The Physcomitrella genome reveals evolutionary insights into the conquest of land by plants.</title>
        <authorList>
            <person name="Rensing S."/>
            <person name="Lang D."/>
            <person name="Zimmer A."/>
            <person name="Terry A."/>
            <person name="Salamov A."/>
            <person name="Shapiro H."/>
            <person name="Nishiyama T."/>
            <person name="Perroud P.-F."/>
            <person name="Lindquist E."/>
            <person name="Kamisugi Y."/>
            <person name="Tanahashi T."/>
            <person name="Sakakibara K."/>
            <person name="Fujita T."/>
            <person name="Oishi K."/>
            <person name="Shin-I T."/>
            <person name="Kuroki Y."/>
            <person name="Toyoda A."/>
            <person name="Suzuki Y."/>
            <person name="Hashimoto A."/>
            <person name="Yamaguchi K."/>
            <person name="Sugano A."/>
            <person name="Kohara Y."/>
            <person name="Fujiyama A."/>
            <person name="Anterola A."/>
            <person name="Aoki S."/>
            <person name="Ashton N."/>
            <person name="Barbazuk W.B."/>
            <person name="Barker E."/>
            <person name="Bennetzen J."/>
            <person name="Bezanilla M."/>
            <person name="Blankenship R."/>
            <person name="Cho S.H."/>
            <person name="Dutcher S."/>
            <person name="Estelle M."/>
            <person name="Fawcett J.A."/>
            <person name="Gundlach H."/>
            <person name="Hanada K."/>
            <person name="Heyl A."/>
            <person name="Hicks K.A."/>
            <person name="Hugh J."/>
            <person name="Lohr M."/>
            <person name="Mayer K."/>
            <person name="Melkozernov A."/>
            <person name="Murata T."/>
            <person name="Nelson D."/>
            <person name="Pils B."/>
            <person name="Prigge M."/>
            <person name="Reiss B."/>
            <person name="Renner T."/>
            <person name="Rombauts S."/>
            <person name="Rushton P."/>
            <person name="Sanderfoot A."/>
            <person name="Schween G."/>
            <person name="Shiu S.-H."/>
            <person name="Stueber K."/>
            <person name="Theodoulou F.L."/>
            <person name="Tu H."/>
            <person name="Van de Peer Y."/>
            <person name="Verrier P.J."/>
            <person name="Waters E."/>
            <person name="Wood A."/>
            <person name="Yang L."/>
            <person name="Cove D."/>
            <person name="Cuming A."/>
            <person name="Hasebe M."/>
            <person name="Lucas S."/>
            <person name="Mishler D.B."/>
            <person name="Reski R."/>
            <person name="Grigoriev I."/>
            <person name="Quatrano R.S."/>
            <person name="Boore J.L."/>
        </authorList>
    </citation>
    <scope>NUCLEOTIDE SEQUENCE [LARGE SCALE GENOMIC DNA]</scope>
    <source>
        <strain evidence="12 13">cv. Gransden 2004</strain>
    </source>
</reference>
<organism evidence="11">
    <name type="scientific">Physcomitrium patens</name>
    <name type="common">Spreading-leaved earth moss</name>
    <name type="synonym">Physcomitrella patens</name>
    <dbReference type="NCBI Taxonomy" id="3218"/>
    <lineage>
        <taxon>Eukaryota</taxon>
        <taxon>Viridiplantae</taxon>
        <taxon>Streptophyta</taxon>
        <taxon>Embryophyta</taxon>
        <taxon>Bryophyta</taxon>
        <taxon>Bryophytina</taxon>
        <taxon>Bryopsida</taxon>
        <taxon>Funariidae</taxon>
        <taxon>Funariales</taxon>
        <taxon>Funariaceae</taxon>
        <taxon>Physcomitrium</taxon>
    </lineage>
</organism>
<dbReference type="PRINTS" id="PR00367">
    <property type="entry name" value="ETHRSPELEMNT"/>
</dbReference>
<proteinExistence type="inferred from homology"/>
<reference evidence="11 13" key="2">
    <citation type="journal article" date="2018" name="Plant J.">
        <title>The Physcomitrella patens chromosome-scale assembly reveals moss genome structure and evolution.</title>
        <authorList>
            <person name="Lang D."/>
            <person name="Ullrich K.K."/>
            <person name="Murat F."/>
            <person name="Fuchs J."/>
            <person name="Jenkins J."/>
            <person name="Haas F.B."/>
            <person name="Piednoel M."/>
            <person name="Gundlach H."/>
            <person name="Van Bel M."/>
            <person name="Meyberg R."/>
            <person name="Vives C."/>
            <person name="Morata J."/>
            <person name="Symeonidi A."/>
            <person name="Hiss M."/>
            <person name="Muchero W."/>
            <person name="Kamisugi Y."/>
            <person name="Saleh O."/>
            <person name="Blanc G."/>
            <person name="Decker E.L."/>
            <person name="van Gessel N."/>
            <person name="Grimwood J."/>
            <person name="Hayes R.D."/>
            <person name="Graham S.W."/>
            <person name="Gunter L.E."/>
            <person name="McDaniel S.F."/>
            <person name="Hoernstein S.N.W."/>
            <person name="Larsson A."/>
            <person name="Li F.W."/>
            <person name="Perroud P.F."/>
            <person name="Phillips J."/>
            <person name="Ranjan P."/>
            <person name="Rokshar D.S."/>
            <person name="Rothfels C.J."/>
            <person name="Schneider L."/>
            <person name="Shu S."/>
            <person name="Stevenson D.W."/>
            <person name="Thummler F."/>
            <person name="Tillich M."/>
            <person name="Villarreal Aguilar J.C."/>
            <person name="Widiez T."/>
            <person name="Wong G.K."/>
            <person name="Wymore A."/>
            <person name="Zhang Y."/>
            <person name="Zimmer A.D."/>
            <person name="Quatrano R.S."/>
            <person name="Mayer K.F.X."/>
            <person name="Goodstein D."/>
            <person name="Casacuberta J.M."/>
            <person name="Vandepoele K."/>
            <person name="Reski R."/>
            <person name="Cuming A.C."/>
            <person name="Tuskan G.A."/>
            <person name="Maumus F."/>
            <person name="Salse J."/>
            <person name="Schmutz J."/>
            <person name="Rensing S.A."/>
        </authorList>
    </citation>
    <scope>NUCLEOTIDE SEQUENCE [LARGE SCALE GENOMIC DNA]</scope>
    <source>
        <strain evidence="12 13">cv. Gransden 2004</strain>
    </source>
</reference>
<dbReference type="SMART" id="SM00380">
    <property type="entry name" value="AP2"/>
    <property type="match status" value="1"/>
</dbReference>
<evidence type="ECO:0000256" key="7">
    <source>
        <dbReference type="ARBA" id="ARBA00023242"/>
    </source>
</evidence>
<dbReference type="PaxDb" id="3218-PP1S23_27V6.1"/>
<name>A0A2K1KKQ1_PHYPA</name>
<dbReference type="InterPro" id="IPR001471">
    <property type="entry name" value="AP2/ERF_dom"/>
</dbReference>
<dbReference type="STRING" id="3218.A0A2K1KKQ1"/>
<dbReference type="PANTHER" id="PTHR31241">
    <property type="entry name" value="DEHYDRATION-RESPONSIVE ELEMENT-BINDING PROTEIN 2C"/>
    <property type="match status" value="1"/>
</dbReference>
<evidence type="ECO:0000313" key="12">
    <source>
        <dbReference type="EnsemblPlants" id="Pp3c5_22280V3.1"/>
    </source>
</evidence>
<dbReference type="RefSeq" id="XP_024375485.1">
    <property type="nucleotide sequence ID" value="XM_024519717.2"/>
</dbReference>
<evidence type="ECO:0000256" key="5">
    <source>
        <dbReference type="ARBA" id="ARBA00023159"/>
    </source>
</evidence>
<protein>
    <recommendedName>
        <fullName evidence="10">AP2/ERF domain-containing protein</fullName>
    </recommendedName>
</protein>
<evidence type="ECO:0000256" key="4">
    <source>
        <dbReference type="ARBA" id="ARBA00023125"/>
    </source>
</evidence>
<dbReference type="PROSITE" id="PS51032">
    <property type="entry name" value="AP2_ERF"/>
    <property type="match status" value="1"/>
</dbReference>
<dbReference type="EnsemblPlants" id="Pp3c5_22280V3.2">
    <property type="protein sequence ID" value="Pp3c5_22280V3.2"/>
    <property type="gene ID" value="Pp3c5_22280"/>
</dbReference>
<sequence>MGKTDAGSGSSRSCTKKNMRQAPAKGSKRGCMKGKGGPENALCTYRGVRQQTWGMWVAEIRKPNRGLRLWLGTYSTAEIAALAYNSAARILYGPNALLNQPNRTPNGSNPDEHMDRTTATYSSASSAEIGNLGGKSFQKIERVPCKLRSGGAEPHSQAGKEGRSAASFTTPESLADHDIDTATSLQALQMLAADVVLPDSEPPKPWPCDPKPEFIDKAWLQESNQPSFLPPKQLIKDVLENDHDIFNFKLDNGSDLAPPLQLETTSGLNEITTTIGAFSEARWTKNECGSDMPEAMPESDQSNGSTFTSTTHTMDTTVDVASLGDLNDEDLQILMQLWSPELASYAWNAASVELSVSR</sequence>
<feature type="region of interest" description="Disordered" evidence="9">
    <location>
        <begin position="99"/>
        <end position="125"/>
    </location>
</feature>
<evidence type="ECO:0000313" key="11">
    <source>
        <dbReference type="EMBL" id="PNR54345.1"/>
    </source>
</evidence>
<dbReference type="GO" id="GO:0003677">
    <property type="term" value="F:DNA binding"/>
    <property type="evidence" value="ECO:0007669"/>
    <property type="project" value="UniProtKB-KW"/>
</dbReference>
<feature type="region of interest" description="Disordered" evidence="9">
    <location>
        <begin position="1"/>
        <end position="35"/>
    </location>
</feature>
<dbReference type="FunFam" id="3.30.730.10:FF:000001">
    <property type="entry name" value="Ethylene-responsive transcription factor 2"/>
    <property type="match status" value="1"/>
</dbReference>
<dbReference type="InterPro" id="IPR016177">
    <property type="entry name" value="DNA-bd_dom_sf"/>
</dbReference>
<feature type="domain" description="AP2/ERF" evidence="10">
    <location>
        <begin position="44"/>
        <end position="101"/>
    </location>
</feature>
<evidence type="ECO:0000256" key="3">
    <source>
        <dbReference type="ARBA" id="ARBA00023016"/>
    </source>
</evidence>
<keyword evidence="2" id="KW-0805">Transcription regulation</keyword>
<reference evidence="12" key="3">
    <citation type="submission" date="2020-12" db="UniProtKB">
        <authorList>
            <consortium name="EnsemblPlants"/>
        </authorList>
    </citation>
    <scope>IDENTIFICATION</scope>
</reference>
<dbReference type="GeneID" id="112282286"/>
<dbReference type="GO" id="GO:0005634">
    <property type="term" value="C:nucleus"/>
    <property type="evidence" value="ECO:0007669"/>
    <property type="project" value="UniProtKB-SubCell"/>
</dbReference>
<keyword evidence="4" id="KW-0238">DNA-binding</keyword>
<feature type="compositionally biased region" description="Polar residues" evidence="9">
    <location>
        <begin position="99"/>
        <end position="109"/>
    </location>
</feature>
<evidence type="ECO:0000256" key="2">
    <source>
        <dbReference type="ARBA" id="ARBA00023015"/>
    </source>
</evidence>
<feature type="region of interest" description="Disordered" evidence="9">
    <location>
        <begin position="148"/>
        <end position="168"/>
    </location>
</feature>
<evidence type="ECO:0000256" key="8">
    <source>
        <dbReference type="ARBA" id="ARBA00024343"/>
    </source>
</evidence>
<dbReference type="InterPro" id="IPR036955">
    <property type="entry name" value="AP2/ERF_dom_sf"/>
</dbReference>
<keyword evidence="13" id="KW-1185">Reference proteome</keyword>
<evidence type="ECO:0000313" key="13">
    <source>
        <dbReference type="Proteomes" id="UP000006727"/>
    </source>
</evidence>
<dbReference type="AlphaFoldDB" id="A0A2K1KKQ1"/>
<evidence type="ECO:0000256" key="1">
    <source>
        <dbReference type="ARBA" id="ARBA00004123"/>
    </source>
</evidence>
<dbReference type="Proteomes" id="UP000006727">
    <property type="component" value="Chromosome 5"/>
</dbReference>
<dbReference type="SUPFAM" id="SSF54171">
    <property type="entry name" value="DNA-binding domain"/>
    <property type="match status" value="1"/>
</dbReference>
<dbReference type="Gene3D" id="3.30.730.10">
    <property type="entry name" value="AP2/ERF domain"/>
    <property type="match status" value="1"/>
</dbReference>
<keyword evidence="5" id="KW-0010">Activator</keyword>
<comment type="subcellular location">
    <subcellularLocation>
        <location evidence="1">Nucleus</location>
    </subcellularLocation>
</comment>
<accession>A0A2K1KKQ1</accession>
<evidence type="ECO:0000256" key="9">
    <source>
        <dbReference type="SAM" id="MobiDB-lite"/>
    </source>
</evidence>
<dbReference type="Gramene" id="Pp3c5_22280V3.1">
    <property type="protein sequence ID" value="Pp3c5_22280V3.1"/>
    <property type="gene ID" value="Pp3c5_22280"/>
</dbReference>
<evidence type="ECO:0000259" key="10">
    <source>
        <dbReference type="PROSITE" id="PS51032"/>
    </source>
</evidence>
<keyword evidence="7" id="KW-0539">Nucleus</keyword>
<feature type="region of interest" description="Disordered" evidence="9">
    <location>
        <begin position="288"/>
        <end position="311"/>
    </location>
</feature>
<keyword evidence="3" id="KW-0346">Stress response</keyword>
<dbReference type="Gramene" id="Pp3c5_22280V3.2">
    <property type="protein sequence ID" value="Pp3c5_22280V3.2"/>
    <property type="gene ID" value="Pp3c5_22280"/>
</dbReference>
<dbReference type="OrthoDB" id="550883at2759"/>
<dbReference type="CDD" id="cd00018">
    <property type="entry name" value="AP2"/>
    <property type="match status" value="1"/>
</dbReference>
<gene>
    <name evidence="12" type="primary">LOC112282286</name>
    <name evidence="11" type="ORF">PHYPA_008022</name>
</gene>
<keyword evidence="6" id="KW-0804">Transcription</keyword>
<evidence type="ECO:0000256" key="6">
    <source>
        <dbReference type="ARBA" id="ARBA00023163"/>
    </source>
</evidence>
<dbReference type="FunCoup" id="A0A2K1KKQ1">
    <property type="interactions" value="15"/>
</dbReference>
<dbReference type="PANTHER" id="PTHR31241:SF62">
    <property type="entry name" value="DEHYDRATION-RESPONSIVE ELEMENT-BINDING PROTEIN 2D"/>
    <property type="match status" value="1"/>
</dbReference>
<dbReference type="EnsemblPlants" id="Pp3c5_22280V3.1">
    <property type="protein sequence ID" value="Pp3c5_22280V3.1"/>
    <property type="gene ID" value="Pp3c5_22280"/>
</dbReference>
<dbReference type="KEGG" id="ppp:112282286"/>
<dbReference type="EMBL" id="ABEU02000005">
    <property type="protein sequence ID" value="PNR54345.1"/>
    <property type="molecule type" value="Genomic_DNA"/>
</dbReference>
<dbReference type="Pfam" id="PF00847">
    <property type="entry name" value="AP2"/>
    <property type="match status" value="1"/>
</dbReference>